<comment type="caution">
    <text evidence="1">The sequence shown here is derived from an EMBL/GenBank/DDBJ whole genome shotgun (WGS) entry which is preliminary data.</text>
</comment>
<dbReference type="Proteomes" id="UP001548189">
    <property type="component" value="Unassembled WGS sequence"/>
</dbReference>
<sequence length="278" mass="32452">MVNDDLKGFQVSSQYQLNEMKGMLDLSEPWLEFKTTAREICDHFLTLSAASLLADMKPSMFILNLSRSAENWRRFLTTAAKHYQQQPTLNYNTPLYAAIIANNHQVLQNIETALPINPVKNEEYDDNFYFSWVMLLLTINEKHSPGSTFNEKNISHLCQTQLNKFLEIDTTDYRSSLLKALLSMDDKTEEDFWIAFADGVFNYDMQVTKKVQSIATKVSQFIAHRFIWFEGLAWLTLARKKGFTVQSANYKYCPDEVFEPIEFQYQNDWLLIPMIEKE</sequence>
<organism evidence="1 2">
    <name type="scientific">Aliikangiella maris</name>
    <dbReference type="NCBI Taxonomy" id="3162458"/>
    <lineage>
        <taxon>Bacteria</taxon>
        <taxon>Pseudomonadati</taxon>
        <taxon>Pseudomonadota</taxon>
        <taxon>Gammaproteobacteria</taxon>
        <taxon>Oceanospirillales</taxon>
        <taxon>Pleioneaceae</taxon>
        <taxon>Aliikangiella</taxon>
    </lineage>
</organism>
<evidence type="ECO:0000313" key="2">
    <source>
        <dbReference type="Proteomes" id="UP001548189"/>
    </source>
</evidence>
<protein>
    <submittedName>
        <fullName evidence="1">Uncharacterized protein</fullName>
    </submittedName>
</protein>
<keyword evidence="2" id="KW-1185">Reference proteome</keyword>
<reference evidence="1 2" key="1">
    <citation type="submission" date="2024-06" db="EMBL/GenBank/DDBJ databases">
        <authorList>
            <person name="Li F."/>
        </authorList>
    </citation>
    <scope>NUCLEOTIDE SEQUENCE [LARGE SCALE GENOMIC DNA]</scope>
    <source>
        <strain evidence="1 2">GXAS 311</strain>
    </source>
</reference>
<evidence type="ECO:0000313" key="1">
    <source>
        <dbReference type="EMBL" id="MET1254930.1"/>
    </source>
</evidence>
<gene>
    <name evidence="1" type="ORF">ABVT43_07325</name>
</gene>
<proteinExistence type="predicted"/>
<accession>A0ABV2BSM0</accession>
<dbReference type="EMBL" id="JBEVCJ010000006">
    <property type="protein sequence ID" value="MET1254930.1"/>
    <property type="molecule type" value="Genomic_DNA"/>
</dbReference>
<name>A0ABV2BSM0_9GAMM</name>